<accession>A0A934MLR9</accession>
<evidence type="ECO:0000256" key="5">
    <source>
        <dbReference type="ARBA" id="ARBA00022777"/>
    </source>
</evidence>
<feature type="transmembrane region" description="Helical" evidence="8">
    <location>
        <begin position="157"/>
        <end position="180"/>
    </location>
</feature>
<keyword evidence="8" id="KW-0472">Membrane</keyword>
<feature type="transmembrane region" description="Helical" evidence="8">
    <location>
        <begin position="27"/>
        <end position="48"/>
    </location>
</feature>
<keyword evidence="11" id="KW-1185">Reference proteome</keyword>
<evidence type="ECO:0000256" key="2">
    <source>
        <dbReference type="ARBA" id="ARBA00012438"/>
    </source>
</evidence>
<keyword evidence="7" id="KW-0902">Two-component regulatory system</keyword>
<dbReference type="InterPro" id="IPR036890">
    <property type="entry name" value="HATPase_C_sf"/>
</dbReference>
<dbReference type="InterPro" id="IPR003594">
    <property type="entry name" value="HATPase_dom"/>
</dbReference>
<dbReference type="GO" id="GO:0005524">
    <property type="term" value="F:ATP binding"/>
    <property type="evidence" value="ECO:0007669"/>
    <property type="project" value="UniProtKB-KW"/>
</dbReference>
<keyword evidence="8" id="KW-0812">Transmembrane</keyword>
<comment type="caution">
    <text evidence="10">The sequence shown here is derived from an EMBL/GenBank/DDBJ whole genome shotgun (WGS) entry which is preliminary data.</text>
</comment>
<comment type="catalytic activity">
    <reaction evidence="1">
        <text>ATP + protein L-histidine = ADP + protein N-phospho-L-histidine.</text>
        <dbReference type="EC" id="2.7.13.3"/>
    </reaction>
</comment>
<evidence type="ECO:0000259" key="9">
    <source>
        <dbReference type="PROSITE" id="PS50109"/>
    </source>
</evidence>
<dbReference type="SUPFAM" id="SSF55874">
    <property type="entry name" value="ATPase domain of HSP90 chaperone/DNA topoisomerase II/histidine kinase"/>
    <property type="match status" value="1"/>
</dbReference>
<proteinExistence type="predicted"/>
<dbReference type="PANTHER" id="PTHR45569:SF1">
    <property type="entry name" value="SENSOR PROTEIN KDPD"/>
    <property type="match status" value="1"/>
</dbReference>
<keyword evidence="5 10" id="KW-0418">Kinase</keyword>
<sequence>MWALVLIFLIILSIIFSFFLKKENMFWIVVILASVAIGVLADILRTRYLPNEVMVGNGQLGIIFVLFSFIFLHVPVYAFLMLAISLYRMSPILRKLVTITGFIPLVYDASHTSFMPSYEINYSFLFWLWLLYIISASLLIVLKYIRTPPSLEKSHYLSIIIVYVPHPWLALFTFILPLSLHGVGGEWPYFRITLQLSVSIAFLLNLYYILFPGFFGVRLSAIRRKTESRLVASGVEILNHSLKNEANKMLFIARELKMMELDQEERSQYIDLIEQSAKEMSATLEKLNKKTREVTIKLGVHTVEELLDNVREKCAMLFHQRNIRFSISSAFTGTLRCDLQLLSDDLYSLIDNAIYATAKCEEPTIRIEVGTYGRYVYISLWDNGCGISKDNRRRLFEPYFTTKNKSSNFGVGLFACFNNISAQNGLIHIESEEGAWTKVNIYIRKGNQV</sequence>
<dbReference type="Proteomes" id="UP000640274">
    <property type="component" value="Unassembled WGS sequence"/>
</dbReference>
<dbReference type="InterPro" id="IPR005467">
    <property type="entry name" value="His_kinase_dom"/>
</dbReference>
<dbReference type="RefSeq" id="WP_199020046.1">
    <property type="nucleotide sequence ID" value="NZ_JAELUP010000077.1"/>
</dbReference>
<name>A0A934MLR9_9BACL</name>
<evidence type="ECO:0000256" key="8">
    <source>
        <dbReference type="SAM" id="Phobius"/>
    </source>
</evidence>
<dbReference type="Gene3D" id="3.30.565.10">
    <property type="entry name" value="Histidine kinase-like ATPase, C-terminal domain"/>
    <property type="match status" value="1"/>
</dbReference>
<dbReference type="AlphaFoldDB" id="A0A934MLR9"/>
<dbReference type="GO" id="GO:0005886">
    <property type="term" value="C:plasma membrane"/>
    <property type="evidence" value="ECO:0007669"/>
    <property type="project" value="TreeGrafter"/>
</dbReference>
<dbReference type="PROSITE" id="PS50109">
    <property type="entry name" value="HIS_KIN"/>
    <property type="match status" value="1"/>
</dbReference>
<feature type="domain" description="Histidine kinase" evidence="9">
    <location>
        <begin position="237"/>
        <end position="447"/>
    </location>
</feature>
<evidence type="ECO:0000256" key="7">
    <source>
        <dbReference type="ARBA" id="ARBA00023012"/>
    </source>
</evidence>
<keyword evidence="6" id="KW-0067">ATP-binding</keyword>
<dbReference type="PRINTS" id="PR00344">
    <property type="entry name" value="BCTRLSENSOR"/>
</dbReference>
<organism evidence="10 11">
    <name type="scientific">Paenibacillus roseus</name>
    <dbReference type="NCBI Taxonomy" id="2798579"/>
    <lineage>
        <taxon>Bacteria</taxon>
        <taxon>Bacillati</taxon>
        <taxon>Bacillota</taxon>
        <taxon>Bacilli</taxon>
        <taxon>Bacillales</taxon>
        <taxon>Paenibacillaceae</taxon>
        <taxon>Paenibacillus</taxon>
    </lineage>
</organism>
<feature type="transmembrane region" description="Helical" evidence="8">
    <location>
        <begin position="60"/>
        <end position="87"/>
    </location>
</feature>
<dbReference type="EMBL" id="JAELUP010000077">
    <property type="protein sequence ID" value="MBJ6362500.1"/>
    <property type="molecule type" value="Genomic_DNA"/>
</dbReference>
<dbReference type="InterPro" id="IPR052023">
    <property type="entry name" value="Histidine_kinase_KdpD"/>
</dbReference>
<feature type="transmembrane region" description="Helical" evidence="8">
    <location>
        <begin position="192"/>
        <end position="215"/>
    </location>
</feature>
<evidence type="ECO:0000256" key="1">
    <source>
        <dbReference type="ARBA" id="ARBA00000085"/>
    </source>
</evidence>
<dbReference type="GO" id="GO:0000155">
    <property type="term" value="F:phosphorelay sensor kinase activity"/>
    <property type="evidence" value="ECO:0007669"/>
    <property type="project" value="TreeGrafter"/>
</dbReference>
<keyword evidence="4" id="KW-0547">Nucleotide-binding</keyword>
<dbReference type="SMART" id="SM00387">
    <property type="entry name" value="HATPase_c"/>
    <property type="match status" value="1"/>
</dbReference>
<evidence type="ECO:0000313" key="11">
    <source>
        <dbReference type="Proteomes" id="UP000640274"/>
    </source>
</evidence>
<dbReference type="Pfam" id="PF02518">
    <property type="entry name" value="HATPase_c"/>
    <property type="match status" value="1"/>
</dbReference>
<feature type="transmembrane region" description="Helical" evidence="8">
    <location>
        <begin position="124"/>
        <end position="145"/>
    </location>
</feature>
<evidence type="ECO:0000256" key="6">
    <source>
        <dbReference type="ARBA" id="ARBA00022840"/>
    </source>
</evidence>
<protein>
    <recommendedName>
        <fullName evidence="2">histidine kinase</fullName>
        <ecNumber evidence="2">2.7.13.3</ecNumber>
    </recommendedName>
</protein>
<dbReference type="InterPro" id="IPR004358">
    <property type="entry name" value="Sig_transdc_His_kin-like_C"/>
</dbReference>
<dbReference type="EC" id="2.7.13.3" evidence="2"/>
<evidence type="ECO:0000256" key="3">
    <source>
        <dbReference type="ARBA" id="ARBA00022679"/>
    </source>
</evidence>
<evidence type="ECO:0000313" key="10">
    <source>
        <dbReference type="EMBL" id="MBJ6362500.1"/>
    </source>
</evidence>
<dbReference type="PANTHER" id="PTHR45569">
    <property type="entry name" value="SENSOR PROTEIN KDPD"/>
    <property type="match status" value="1"/>
</dbReference>
<evidence type="ECO:0000256" key="4">
    <source>
        <dbReference type="ARBA" id="ARBA00022741"/>
    </source>
</evidence>
<reference evidence="10" key="1">
    <citation type="submission" date="2020-12" db="EMBL/GenBank/DDBJ databases">
        <authorList>
            <person name="Huq M.A."/>
        </authorList>
    </citation>
    <scope>NUCLEOTIDE SEQUENCE</scope>
    <source>
        <strain evidence="10">MAHUQ-46</strain>
    </source>
</reference>
<gene>
    <name evidence="10" type="ORF">JFN88_14730</name>
</gene>
<keyword evidence="8" id="KW-1133">Transmembrane helix</keyword>
<keyword evidence="3" id="KW-0808">Transferase</keyword>